<accession>A0A4P9WJP0</accession>
<dbReference type="EMBL" id="KZ995342">
    <property type="protein sequence ID" value="RKO90866.1"/>
    <property type="molecule type" value="Genomic_DNA"/>
</dbReference>
<evidence type="ECO:0000313" key="2">
    <source>
        <dbReference type="EMBL" id="RKO90866.1"/>
    </source>
</evidence>
<feature type="region of interest" description="Disordered" evidence="1">
    <location>
        <begin position="17"/>
        <end position="40"/>
    </location>
</feature>
<feature type="compositionally biased region" description="Low complexity" evidence="1">
    <location>
        <begin position="129"/>
        <end position="143"/>
    </location>
</feature>
<organism evidence="2 3">
    <name type="scientific">Blyttiomyces helicus</name>
    <dbReference type="NCBI Taxonomy" id="388810"/>
    <lineage>
        <taxon>Eukaryota</taxon>
        <taxon>Fungi</taxon>
        <taxon>Fungi incertae sedis</taxon>
        <taxon>Chytridiomycota</taxon>
        <taxon>Chytridiomycota incertae sedis</taxon>
        <taxon>Chytridiomycetes</taxon>
        <taxon>Chytridiomycetes incertae sedis</taxon>
        <taxon>Blyttiomyces</taxon>
    </lineage>
</organism>
<dbReference type="Proteomes" id="UP000269721">
    <property type="component" value="Unassembled WGS sequence"/>
</dbReference>
<keyword evidence="3" id="KW-1185">Reference proteome</keyword>
<name>A0A4P9WJP0_9FUNG</name>
<gene>
    <name evidence="2" type="ORF">BDK51DRAFT_32125</name>
</gene>
<proteinExistence type="predicted"/>
<evidence type="ECO:0000256" key="1">
    <source>
        <dbReference type="SAM" id="MobiDB-lite"/>
    </source>
</evidence>
<dbReference type="AlphaFoldDB" id="A0A4P9WJP0"/>
<protein>
    <submittedName>
        <fullName evidence="2">Uncharacterized protein</fullName>
    </submittedName>
</protein>
<sequence length="344" mass="36887">MSNIQLPTTQLLSRPTPDTIIDIVSNSPPTSSREIRRKDPAQHDAIQVVIAGPRQRMEEFWEWILEFSHQNVLKPCSFDVLNPEHAVFEGFGIVDPTTRLQSVGDIGNSDDVYKAYACAPPPYSELPTSSASPSAPSSSPSSPISQRISLAIRSEGSSCVEDILIQGAGTTVDAVATKLSTGSPGEGSLSGNITKIFTNLSSTQSNSDETSPNRTTTIAAHAAFAAKAETEARCATHCDIELAKIKLAQTKLESDAIIRAAEASEVESNRAAEAKIWAAEASEVKSNAKVRAAELEAYAKICESDAKIRSSRAPEVVALAGRRKESLKVKKAEIEADVLLQRRT</sequence>
<evidence type="ECO:0000313" key="3">
    <source>
        <dbReference type="Proteomes" id="UP000269721"/>
    </source>
</evidence>
<reference evidence="3" key="1">
    <citation type="journal article" date="2018" name="Nat. Microbiol.">
        <title>Leveraging single-cell genomics to expand the fungal tree of life.</title>
        <authorList>
            <person name="Ahrendt S.R."/>
            <person name="Quandt C.A."/>
            <person name="Ciobanu D."/>
            <person name="Clum A."/>
            <person name="Salamov A."/>
            <person name="Andreopoulos B."/>
            <person name="Cheng J.F."/>
            <person name="Woyke T."/>
            <person name="Pelin A."/>
            <person name="Henrissat B."/>
            <person name="Reynolds N.K."/>
            <person name="Benny G.L."/>
            <person name="Smith M.E."/>
            <person name="James T.Y."/>
            <person name="Grigoriev I.V."/>
        </authorList>
    </citation>
    <scope>NUCLEOTIDE SEQUENCE [LARGE SCALE GENOMIC DNA]</scope>
</reference>
<feature type="region of interest" description="Disordered" evidence="1">
    <location>
        <begin position="124"/>
        <end position="144"/>
    </location>
</feature>